<name>A0ABU6MMP8_9BACI</name>
<proteinExistence type="predicted"/>
<keyword evidence="2" id="KW-1185">Reference proteome</keyword>
<evidence type="ECO:0000313" key="2">
    <source>
        <dbReference type="Proteomes" id="UP001341444"/>
    </source>
</evidence>
<sequence length="67" mass="7416">MTRRLHNRPRKASACSGNQQTGQYACLEQKTDVDLHSTLIAVEGTRLLHRIADLKTPPCLGAANQYP</sequence>
<reference evidence="1 2" key="1">
    <citation type="submission" date="2023-03" db="EMBL/GenBank/DDBJ databases">
        <title>Bacillus Genome Sequencing.</title>
        <authorList>
            <person name="Dunlap C."/>
        </authorList>
    </citation>
    <scope>NUCLEOTIDE SEQUENCE [LARGE SCALE GENOMIC DNA]</scope>
    <source>
        <strain evidence="1 2">B-23453</strain>
    </source>
</reference>
<dbReference type="EMBL" id="JARMAB010000044">
    <property type="protein sequence ID" value="MED1205951.1"/>
    <property type="molecule type" value="Genomic_DNA"/>
</dbReference>
<dbReference type="Proteomes" id="UP001341444">
    <property type="component" value="Unassembled WGS sequence"/>
</dbReference>
<gene>
    <name evidence="1" type="ORF">P4T90_23240</name>
</gene>
<organism evidence="1 2">
    <name type="scientific">Heyndrickxia acidicola</name>
    <dbReference type="NCBI Taxonomy" id="209389"/>
    <lineage>
        <taxon>Bacteria</taxon>
        <taxon>Bacillati</taxon>
        <taxon>Bacillota</taxon>
        <taxon>Bacilli</taxon>
        <taxon>Bacillales</taxon>
        <taxon>Bacillaceae</taxon>
        <taxon>Heyndrickxia</taxon>
    </lineage>
</organism>
<evidence type="ECO:0000313" key="1">
    <source>
        <dbReference type="EMBL" id="MED1205951.1"/>
    </source>
</evidence>
<protein>
    <submittedName>
        <fullName evidence="1">Uncharacterized protein</fullName>
    </submittedName>
</protein>
<dbReference type="RefSeq" id="WP_157090754.1">
    <property type="nucleotide sequence ID" value="NZ_JARMAB010000044.1"/>
</dbReference>
<accession>A0ABU6MMP8</accession>
<comment type="caution">
    <text evidence="1">The sequence shown here is derived from an EMBL/GenBank/DDBJ whole genome shotgun (WGS) entry which is preliminary data.</text>
</comment>